<dbReference type="Gene3D" id="2.130.10.130">
    <property type="entry name" value="Integrin alpha, N-terminal"/>
    <property type="match status" value="1"/>
</dbReference>
<dbReference type="eggNOG" id="ENOG503296A">
    <property type="taxonomic scope" value="Bacteria"/>
</dbReference>
<protein>
    <recommendedName>
        <fullName evidence="1">Secretion system C-terminal sorting domain-containing protein</fullName>
    </recommendedName>
</protein>
<proteinExistence type="predicted"/>
<dbReference type="STRING" id="1048983.EL17_14350"/>
<dbReference type="RefSeq" id="WP_035075749.1">
    <property type="nucleotide sequence ID" value="NZ_JMIH01000023.1"/>
</dbReference>
<name>A0A074KV59_9BACT</name>
<evidence type="ECO:0000259" key="1">
    <source>
        <dbReference type="Pfam" id="PF18962"/>
    </source>
</evidence>
<dbReference type="InterPro" id="IPR026444">
    <property type="entry name" value="Secre_tail"/>
</dbReference>
<dbReference type="AlphaFoldDB" id="A0A074KV59"/>
<evidence type="ECO:0000313" key="2">
    <source>
        <dbReference type="EMBL" id="KEO72809.1"/>
    </source>
</evidence>
<dbReference type="SUPFAM" id="SSF69318">
    <property type="entry name" value="Integrin alpha N-terminal domain"/>
    <property type="match status" value="1"/>
</dbReference>
<accession>A0A074KV59</accession>
<gene>
    <name evidence="2" type="ORF">EL17_14350</name>
</gene>
<evidence type="ECO:0000313" key="3">
    <source>
        <dbReference type="Proteomes" id="UP000027821"/>
    </source>
</evidence>
<sequence length="705" mass="79019">MKYYCTLFFSLFFLTVSYGQKNFSLVDAPDVYVNGQLLPFPFAGGINAAQIQSMDVTGNGQEEMVIWDRNSRRLLVFEDGESGLVYKPELQYLFPDDVNGYLVLVDYNGNGRKDLFTSSPFGIKAYMNRGHSNQMLQWEVAQNFLRLDGGSNVQANNLDIPVIMDIDGDGDLDIITFNFAVGDYLEYYRNTSIERKGSADIDGFAAARLRWGNFEFCGCGQFAFGFTCAGSPIQNIDRSVEENLRLQHIGGHSLLLYDFTGNGILDMVMGQDECDVLYFLPNSGTNESPVFTTVSTTLPGLGPLPAFPIFHVANLYKGNLIISLNASNRAQEYNIDFSRSLKKYSRGDMGWESSPADFLQNQMIDLGENARPFFIGNRTQGELLVTSNQLIDGQVTGLLSRFKMDQNGLTLLEEDFLNLSDLQLTDLQIQQSGNHFFYSGTRMENFVSIRSLFYNQGGLDVGSAQSVSIPEVSLRGNDHLEFFIFGNQTYLLLARQTGELLRYRVNFDPNPSFLLLDRNYLGFSDNPATRNLTVHVAQEASPHSLDLYAIDQRGRLLSIVDFMNQNKVQDELLIFHNGAANTQFGRNTWISSIPDILTGRSDLIMGTAAGGLIYLRQTIDQNPVEPRQWQLKLYPNPTDTFLTILSSEDADAQLVSPLGQVLINSISLKAREPNTINIQSYAHGLYYLRFTSNNGENISKKIIIK</sequence>
<feature type="domain" description="Secretion system C-terminal sorting" evidence="1">
    <location>
        <begin position="633"/>
        <end position="704"/>
    </location>
</feature>
<dbReference type="OrthoDB" id="9816120at2"/>
<comment type="caution">
    <text evidence="2">The sequence shown here is derived from an EMBL/GenBank/DDBJ whole genome shotgun (WGS) entry which is preliminary data.</text>
</comment>
<organism evidence="2 3">
    <name type="scientific">Anditalea andensis</name>
    <dbReference type="NCBI Taxonomy" id="1048983"/>
    <lineage>
        <taxon>Bacteria</taxon>
        <taxon>Pseudomonadati</taxon>
        <taxon>Bacteroidota</taxon>
        <taxon>Cytophagia</taxon>
        <taxon>Cytophagales</taxon>
        <taxon>Cytophagaceae</taxon>
        <taxon>Anditalea</taxon>
    </lineage>
</organism>
<dbReference type="NCBIfam" id="TIGR04183">
    <property type="entry name" value="Por_Secre_tail"/>
    <property type="match status" value="1"/>
</dbReference>
<dbReference type="InterPro" id="IPR028994">
    <property type="entry name" value="Integrin_alpha_N"/>
</dbReference>
<dbReference type="EMBL" id="JMIH01000023">
    <property type="protein sequence ID" value="KEO72809.1"/>
    <property type="molecule type" value="Genomic_DNA"/>
</dbReference>
<dbReference type="Pfam" id="PF18962">
    <property type="entry name" value="Por_Secre_tail"/>
    <property type="match status" value="1"/>
</dbReference>
<reference evidence="2 3" key="1">
    <citation type="submission" date="2014-04" db="EMBL/GenBank/DDBJ databases">
        <title>Characterization and application of a salt tolerant electro-active bacterium.</title>
        <authorList>
            <person name="Yang L."/>
            <person name="Wei S."/>
            <person name="Tay Q.X.M."/>
        </authorList>
    </citation>
    <scope>NUCLEOTIDE SEQUENCE [LARGE SCALE GENOMIC DNA]</scope>
    <source>
        <strain evidence="2 3">LY1</strain>
    </source>
</reference>
<dbReference type="Proteomes" id="UP000027821">
    <property type="component" value="Unassembled WGS sequence"/>
</dbReference>
<keyword evidence="3" id="KW-1185">Reference proteome</keyword>